<dbReference type="GO" id="GO:0046872">
    <property type="term" value="F:metal ion binding"/>
    <property type="evidence" value="ECO:0007669"/>
    <property type="project" value="UniProtKB-KW"/>
</dbReference>
<dbReference type="SUPFAM" id="SSF53335">
    <property type="entry name" value="S-adenosyl-L-methionine-dependent methyltransferases"/>
    <property type="match status" value="1"/>
</dbReference>
<dbReference type="PANTHER" id="PTHR43460:SF1">
    <property type="entry name" value="METHYLTRANSFERASE TYPE 11 DOMAIN-CONTAINING PROTEIN"/>
    <property type="match status" value="1"/>
</dbReference>
<dbReference type="Pfam" id="PF08241">
    <property type="entry name" value="Methyltransf_11"/>
    <property type="match status" value="1"/>
</dbReference>
<evidence type="ECO:0000259" key="3">
    <source>
        <dbReference type="Pfam" id="PF08241"/>
    </source>
</evidence>
<protein>
    <recommendedName>
        <fullName evidence="3">Methyltransferase type 11 domain-containing protein</fullName>
    </recommendedName>
</protein>
<keyword evidence="2" id="KW-0949">S-adenosyl-L-methionine</keyword>
<dbReference type="Proteomes" id="UP000286773">
    <property type="component" value="Unassembled WGS sequence"/>
</dbReference>
<feature type="binding site" evidence="2">
    <location>
        <begin position="106"/>
        <end position="107"/>
    </location>
    <ligand>
        <name>S-adenosyl-L-methionine</name>
        <dbReference type="ChEBI" id="CHEBI:59789"/>
    </ligand>
</feature>
<feature type="binding site" evidence="2">
    <location>
        <position position="80"/>
    </location>
    <ligand>
        <name>S-adenosyl-L-methionine</name>
        <dbReference type="ChEBI" id="CHEBI:59789"/>
    </ligand>
</feature>
<comment type="caution">
    <text evidence="4">The sequence shown here is derived from an EMBL/GenBank/DDBJ whole genome shotgun (WGS) entry which is preliminary data.</text>
</comment>
<feature type="binding site" evidence="2">
    <location>
        <position position="191"/>
    </location>
    <ligand>
        <name>S-adenosyl-L-methionine</name>
        <dbReference type="ChEBI" id="CHEBI:59789"/>
    </ligand>
</feature>
<keyword evidence="1" id="KW-0479">Metal-binding</keyword>
<dbReference type="CDD" id="cd02440">
    <property type="entry name" value="AdoMet_MTases"/>
    <property type="match status" value="1"/>
</dbReference>
<accession>A0A430AX09</accession>
<feature type="binding site" evidence="1">
    <location>
        <position position="42"/>
    </location>
    <ligand>
        <name>Zn(2+)</name>
        <dbReference type="ChEBI" id="CHEBI:29105"/>
    </ligand>
</feature>
<dbReference type="AlphaFoldDB" id="A0A430AX09"/>
<dbReference type="InterPro" id="IPR052939">
    <property type="entry name" value="23S_rRNA_MeTrnsfrase_RlmA"/>
</dbReference>
<evidence type="ECO:0000256" key="1">
    <source>
        <dbReference type="PIRSR" id="PIRSR018249-1"/>
    </source>
</evidence>
<dbReference type="GO" id="GO:0008757">
    <property type="term" value="F:S-adenosylmethionine-dependent methyltransferase activity"/>
    <property type="evidence" value="ECO:0007669"/>
    <property type="project" value="InterPro"/>
</dbReference>
<feature type="domain" description="Methyltransferase type 11" evidence="3">
    <location>
        <begin position="101"/>
        <end position="182"/>
    </location>
</feature>
<proteinExistence type="predicted"/>
<dbReference type="Gene3D" id="3.40.50.150">
    <property type="entry name" value="Vaccinia Virus protein VP39"/>
    <property type="match status" value="1"/>
</dbReference>
<keyword evidence="1" id="KW-0862">Zinc</keyword>
<feature type="binding site" evidence="1">
    <location>
        <position position="24"/>
    </location>
    <ligand>
        <name>Zn(2+)</name>
        <dbReference type="ChEBI" id="CHEBI:29105"/>
    </ligand>
</feature>
<dbReference type="InterPro" id="IPR029063">
    <property type="entry name" value="SAM-dependent_MTases_sf"/>
</dbReference>
<evidence type="ECO:0000313" key="5">
    <source>
        <dbReference type="Proteomes" id="UP000286773"/>
    </source>
</evidence>
<evidence type="ECO:0000313" key="4">
    <source>
        <dbReference type="EMBL" id="RSU12583.1"/>
    </source>
</evidence>
<evidence type="ECO:0000256" key="2">
    <source>
        <dbReference type="PIRSR" id="PIRSR018249-2"/>
    </source>
</evidence>
<organism evidence="4 5">
    <name type="scientific">Vagococcus acidifermentans</name>
    <dbReference type="NCBI Taxonomy" id="564710"/>
    <lineage>
        <taxon>Bacteria</taxon>
        <taxon>Bacillati</taxon>
        <taxon>Bacillota</taxon>
        <taxon>Bacilli</taxon>
        <taxon>Lactobacillales</taxon>
        <taxon>Enterococcaceae</taxon>
        <taxon>Vagococcus</taxon>
    </lineage>
</organism>
<dbReference type="InterPro" id="IPR016718">
    <property type="entry name" value="rRNA_m1G-MeTrfase_A_prd"/>
</dbReference>
<feature type="binding site" evidence="1">
    <location>
        <position position="38"/>
    </location>
    <ligand>
        <name>Zn(2+)</name>
        <dbReference type="ChEBI" id="CHEBI:29105"/>
    </ligand>
</feature>
<dbReference type="InterPro" id="IPR013216">
    <property type="entry name" value="Methyltransf_11"/>
</dbReference>
<name>A0A430AX09_9ENTE</name>
<reference evidence="4 5" key="1">
    <citation type="submission" date="2017-05" db="EMBL/GenBank/DDBJ databases">
        <title>Vagococcus spp. assemblies.</title>
        <authorList>
            <person name="Gulvik C.A."/>
        </authorList>
    </citation>
    <scope>NUCLEOTIDE SEQUENCE [LARGE SCALE GENOMIC DNA]</scope>
    <source>
        <strain evidence="4 5">LMG 24798</strain>
    </source>
</reference>
<feature type="binding site" evidence="1">
    <location>
        <position position="21"/>
    </location>
    <ligand>
        <name>Zn(2+)</name>
        <dbReference type="ChEBI" id="CHEBI:29105"/>
    </ligand>
</feature>
<dbReference type="PIRSF" id="PIRSF018249">
    <property type="entry name" value="MyrA_prd"/>
    <property type="match status" value="1"/>
</dbReference>
<dbReference type="PANTHER" id="PTHR43460">
    <property type="entry name" value="METHYLTRANSFERASE"/>
    <property type="match status" value="1"/>
</dbReference>
<sequence length="282" mass="32174">MQKKIDMGYEFIAEHRMLFRCPKCHEAITETRPYSMICANGHQYDLSKKGTLYFLSHQIATEYNKEMLLHRRQMIADGLYGPLFDRLAPYMPAGAGAVCIDMGCGEGSFLKKLVRPDHIAVGFDISKDGIFLATDFSEQAFWCVADITNMPFQDASADVLLNIFSPSHYSEMARVLKPDGVVLKVIPERYYLKELRERFYVDQTEKQDYSNDKVYEKFQDALTVVAEERLTYTYPLTSEQQTHALLMSPIQWGATADALTYAAAHPMTELTVDVRVLVGKFK</sequence>
<gene>
    <name evidence="4" type="ORF">CBF27_05505</name>
</gene>
<dbReference type="EMBL" id="NGKC01000005">
    <property type="protein sequence ID" value="RSU12583.1"/>
    <property type="molecule type" value="Genomic_DNA"/>
</dbReference>
<keyword evidence="5" id="KW-1185">Reference proteome</keyword>